<organism evidence="1 2">
    <name type="scientific">Apteryx owenii</name>
    <name type="common">Little spotted kiwi</name>
    <dbReference type="NCBI Taxonomy" id="8824"/>
    <lineage>
        <taxon>Eukaryota</taxon>
        <taxon>Metazoa</taxon>
        <taxon>Chordata</taxon>
        <taxon>Craniata</taxon>
        <taxon>Vertebrata</taxon>
        <taxon>Euteleostomi</taxon>
        <taxon>Archelosauria</taxon>
        <taxon>Archosauria</taxon>
        <taxon>Dinosauria</taxon>
        <taxon>Saurischia</taxon>
        <taxon>Theropoda</taxon>
        <taxon>Coelurosauria</taxon>
        <taxon>Aves</taxon>
        <taxon>Palaeognathae</taxon>
        <taxon>Apterygiformes</taxon>
        <taxon>Apterygidae</taxon>
        <taxon>Apteryx</taxon>
    </lineage>
</organism>
<dbReference type="Proteomes" id="UP000694424">
    <property type="component" value="Unplaced"/>
</dbReference>
<evidence type="ECO:0000313" key="1">
    <source>
        <dbReference type="Ensembl" id="ENSAOWP00000015737.1"/>
    </source>
</evidence>
<dbReference type="Ensembl" id="ENSAOWT00000017867.1">
    <property type="protein sequence ID" value="ENSAOWP00000015737.1"/>
    <property type="gene ID" value="ENSAOWG00000010705.1"/>
</dbReference>
<dbReference type="AlphaFoldDB" id="A0A8B9PRV1"/>
<proteinExistence type="predicted"/>
<protein>
    <submittedName>
        <fullName evidence="1">Uncharacterized protein</fullName>
    </submittedName>
</protein>
<keyword evidence="2" id="KW-1185">Reference proteome</keyword>
<accession>A0A8B9PRV1</accession>
<evidence type="ECO:0000313" key="2">
    <source>
        <dbReference type="Proteomes" id="UP000694424"/>
    </source>
</evidence>
<reference evidence="1" key="2">
    <citation type="submission" date="2025-09" db="UniProtKB">
        <authorList>
            <consortium name="Ensembl"/>
        </authorList>
    </citation>
    <scope>IDENTIFICATION</scope>
</reference>
<reference evidence="1" key="1">
    <citation type="submission" date="2025-08" db="UniProtKB">
        <authorList>
            <consortium name="Ensembl"/>
        </authorList>
    </citation>
    <scope>IDENTIFICATION</scope>
</reference>
<name>A0A8B9PRV1_APTOW</name>
<sequence>MEVSSWEEDGLGLSPWIAVRCPFGLSHPPLAQPSQNSIGMKLLGWKADKRSRQQAGESCQRMVGLWRESLGVAWVASQGPNFALPSSGALVDGASSLRQFCFQACTQASCTKSMLCR</sequence>